<dbReference type="PANTHER" id="PTHR23135:SF4">
    <property type="entry name" value="UDP-N-ACETYLMURAMOYL-L-ALANYL-D-GLUTAMATE--2,6-DIAMINOPIMELATE LIGASE MURE HOMOLOG, CHLOROPLASTIC"/>
    <property type="match status" value="1"/>
</dbReference>
<comment type="function">
    <text evidence="7">Catalyzes the addition of meso-diaminopimelic acid to the nucleotide precursor UDP-N-acetylmuramoyl-L-alanyl-D-glutamate (UMAG) in the biosynthesis of bacterial cell-wall peptidoglycan.</text>
</comment>
<feature type="binding site" evidence="7">
    <location>
        <position position="190"/>
    </location>
    <ligand>
        <name>UDP-N-acetyl-alpha-D-muramoyl-L-alanyl-D-glutamate</name>
        <dbReference type="ChEBI" id="CHEBI:83900"/>
    </ligand>
</feature>
<dbReference type="PANTHER" id="PTHR23135">
    <property type="entry name" value="MUR LIGASE FAMILY MEMBER"/>
    <property type="match status" value="1"/>
</dbReference>
<evidence type="ECO:0000256" key="1">
    <source>
        <dbReference type="ARBA" id="ARBA00005898"/>
    </source>
</evidence>
<keyword evidence="2 7" id="KW-0132">Cell division</keyword>
<comment type="cofactor">
    <cofactor evidence="7">
        <name>Mg(2+)</name>
        <dbReference type="ChEBI" id="CHEBI:18420"/>
    </cofactor>
</comment>
<dbReference type="SUPFAM" id="SSF63418">
    <property type="entry name" value="MurE/MurF N-terminal domain"/>
    <property type="match status" value="1"/>
</dbReference>
<dbReference type="InterPro" id="IPR000713">
    <property type="entry name" value="Mur_ligase_N"/>
</dbReference>
<feature type="binding site" evidence="7">
    <location>
        <position position="471"/>
    </location>
    <ligand>
        <name>meso-2,6-diaminopimelate</name>
        <dbReference type="ChEBI" id="CHEBI:57791"/>
    </ligand>
</feature>
<dbReference type="Proteomes" id="UP001164459">
    <property type="component" value="Chromosome"/>
</dbReference>
<dbReference type="Pfam" id="PF02875">
    <property type="entry name" value="Mur_ligase_C"/>
    <property type="match status" value="1"/>
</dbReference>
<evidence type="ECO:0000313" key="13">
    <source>
        <dbReference type="Proteomes" id="UP001164459"/>
    </source>
</evidence>
<dbReference type="Gene3D" id="3.40.1190.10">
    <property type="entry name" value="Mur-like, catalytic domain"/>
    <property type="match status" value="1"/>
</dbReference>
<dbReference type="HAMAP" id="MF_00208">
    <property type="entry name" value="MurE"/>
    <property type="match status" value="1"/>
</dbReference>
<gene>
    <name evidence="7" type="primary">murE</name>
    <name evidence="12" type="ORF">O0S08_38125</name>
</gene>
<dbReference type="InterPro" id="IPR036565">
    <property type="entry name" value="Mur-like_cat_sf"/>
</dbReference>
<feature type="domain" description="Mur ligase N-terminal catalytic" evidence="9">
    <location>
        <begin position="29"/>
        <end position="74"/>
    </location>
</feature>
<feature type="binding site" evidence="7">
    <location>
        <position position="34"/>
    </location>
    <ligand>
        <name>UDP-N-acetyl-alpha-D-muramoyl-L-alanyl-D-glutamate</name>
        <dbReference type="ChEBI" id="CHEBI:83900"/>
    </ligand>
</feature>
<feature type="domain" description="Mur ligase C-terminal" evidence="10">
    <location>
        <begin position="339"/>
        <end position="469"/>
    </location>
</feature>
<dbReference type="Gene3D" id="3.90.190.20">
    <property type="entry name" value="Mur ligase, C-terminal domain"/>
    <property type="match status" value="1"/>
</dbReference>
<evidence type="ECO:0000259" key="11">
    <source>
        <dbReference type="Pfam" id="PF08245"/>
    </source>
</evidence>
<keyword evidence="4 7" id="KW-0573">Peptidoglycan synthesis</keyword>
<feature type="binding site" evidence="7">
    <location>
        <begin position="414"/>
        <end position="417"/>
    </location>
    <ligand>
        <name>meso-2,6-diaminopimelate</name>
        <dbReference type="ChEBI" id="CHEBI:57791"/>
    </ligand>
</feature>
<feature type="binding site" evidence="7">
    <location>
        <position position="467"/>
    </location>
    <ligand>
        <name>meso-2,6-diaminopimelate</name>
        <dbReference type="ChEBI" id="CHEBI:57791"/>
    </ligand>
</feature>
<feature type="binding site" evidence="7">
    <location>
        <begin position="113"/>
        <end position="119"/>
    </location>
    <ligand>
        <name>ATP</name>
        <dbReference type="ChEBI" id="CHEBI:30616"/>
    </ligand>
</feature>
<dbReference type="SUPFAM" id="SSF53623">
    <property type="entry name" value="MurD-like peptide ligases, catalytic domain"/>
    <property type="match status" value="1"/>
</dbReference>
<keyword evidence="13" id="KW-1185">Reference proteome</keyword>
<dbReference type="EC" id="6.3.2.13" evidence="7"/>
<dbReference type="InterPro" id="IPR035911">
    <property type="entry name" value="MurE/MurF_N"/>
</dbReference>
<proteinExistence type="inferred from homology"/>
<keyword evidence="5 7" id="KW-0131">Cell cycle</keyword>
<feature type="binding site" evidence="7">
    <location>
        <begin position="155"/>
        <end position="156"/>
    </location>
    <ligand>
        <name>UDP-N-acetyl-alpha-D-muramoyl-L-alanyl-D-glutamate</name>
        <dbReference type="ChEBI" id="CHEBI:83900"/>
    </ligand>
</feature>
<accession>A0ABY7GYH6</accession>
<keyword evidence="6 7" id="KW-0961">Cell wall biogenesis/degradation</keyword>
<comment type="pathway">
    <text evidence="7 8">Cell wall biogenesis; peptidoglycan biosynthesis.</text>
</comment>
<evidence type="ECO:0000313" key="12">
    <source>
        <dbReference type="EMBL" id="WAS92036.1"/>
    </source>
</evidence>
<dbReference type="InterPro" id="IPR036615">
    <property type="entry name" value="Mur_ligase_C_dom_sf"/>
</dbReference>
<comment type="caution">
    <text evidence="7">Lacks conserved residue(s) required for the propagation of feature annotation.</text>
</comment>
<dbReference type="EMBL" id="CP114040">
    <property type="protein sequence ID" value="WAS92036.1"/>
    <property type="molecule type" value="Genomic_DNA"/>
</dbReference>
<evidence type="ECO:0000256" key="2">
    <source>
        <dbReference type="ARBA" id="ARBA00022618"/>
    </source>
</evidence>
<dbReference type="GO" id="GO:0008765">
    <property type="term" value="F:UDP-N-acetylmuramoylalanyl-D-glutamate-2,6-diaminopimelate ligase activity"/>
    <property type="evidence" value="ECO:0007669"/>
    <property type="project" value="UniProtKB-EC"/>
</dbReference>
<comment type="similarity">
    <text evidence="1 7">Belongs to the MurCDEF family. MurE subfamily.</text>
</comment>
<sequence length="509" mass="52709">MSDTLRLGALLAGEDASYHGCGPETAVTRLVVDSRRVVPGAAFVAVPGLAHDGHAFVPAALAAGAALAIVERGRLAGPEPRVELPAIAEALPRLCARAFGEPGEHLRLAGVTGTNGKTTVTFLVAAMLAAAGRRHARIGTTGNWVADREEQAAFTTPFPLELQELLARARGRGATDAVMEVSSHALAQGRVRPLRYDAAGLTSFSQDHLDFHATMADYLAAKCLLPAAHLRPGGVVVAAVDDQPAARQFLAAAPAGAQAWRASRGGAPGAEIVASSVMSEKTGLRAHVDTPAGPLALRSPLVGAFNLDNLLVAIGLGVGLGLSLEGIGAALASCRGAPGRLERVTVQGVEGPVVLVDYAHTPDAVARALQAVRRACSGRLFVVLGCGGDRDPSKRAPMGEFAATLADRFYATSDNPRTEDPEAIVAQMLAGVPPDRRDRVVPLVDRRTAIARAVAEAVADDVVVIAGKGHEDYQIVGTAKLHFDDREEAAAALRLRGPAGHGAGVREDR</sequence>
<dbReference type="Gene3D" id="3.40.1390.10">
    <property type="entry name" value="MurE/MurF, N-terminal domain"/>
    <property type="match status" value="1"/>
</dbReference>
<name>A0ABY7GYH6_9BACT</name>
<feature type="binding site" evidence="7">
    <location>
        <position position="390"/>
    </location>
    <ligand>
        <name>meso-2,6-diaminopimelate</name>
        <dbReference type="ChEBI" id="CHEBI:57791"/>
    </ligand>
</feature>
<evidence type="ECO:0000256" key="4">
    <source>
        <dbReference type="ARBA" id="ARBA00022984"/>
    </source>
</evidence>
<dbReference type="Pfam" id="PF08245">
    <property type="entry name" value="Mur_ligase_M"/>
    <property type="match status" value="1"/>
</dbReference>
<feature type="binding site" evidence="7">
    <location>
        <position position="182"/>
    </location>
    <ligand>
        <name>UDP-N-acetyl-alpha-D-muramoyl-L-alanyl-D-glutamate</name>
        <dbReference type="ChEBI" id="CHEBI:83900"/>
    </ligand>
</feature>
<feature type="modified residue" description="N6-carboxylysine" evidence="7">
    <location>
        <position position="222"/>
    </location>
</feature>
<comment type="subcellular location">
    <subcellularLocation>
        <location evidence="7 8">Cytoplasm</location>
    </subcellularLocation>
</comment>
<dbReference type="Pfam" id="PF01225">
    <property type="entry name" value="Mur_ligase"/>
    <property type="match status" value="1"/>
</dbReference>
<reference evidence="12" key="1">
    <citation type="submission" date="2022-11" db="EMBL/GenBank/DDBJ databases">
        <title>Minimal conservation of predation-associated metabolite biosynthetic gene clusters underscores biosynthetic potential of Myxococcota including descriptions for ten novel species: Archangium lansinium sp. nov., Myxococcus landrumus sp. nov., Nannocystis bai.</title>
        <authorList>
            <person name="Ahearne A."/>
            <person name="Stevens C."/>
            <person name="Dowd S."/>
        </authorList>
    </citation>
    <scope>NUCLEOTIDE SEQUENCE</scope>
    <source>
        <strain evidence="12">Fl3</strain>
    </source>
</reference>
<dbReference type="RefSeq" id="WP_269034388.1">
    <property type="nucleotide sequence ID" value="NZ_CP114040.1"/>
</dbReference>
<evidence type="ECO:0000259" key="9">
    <source>
        <dbReference type="Pfam" id="PF01225"/>
    </source>
</evidence>
<keyword evidence="7" id="KW-0963">Cytoplasm</keyword>
<comment type="PTM">
    <text evidence="7">Carboxylation is probably crucial for Mg(2+) binding and, consequently, for the gamma-phosphate positioning of ATP.</text>
</comment>
<dbReference type="SUPFAM" id="SSF53244">
    <property type="entry name" value="MurD-like peptide ligases, peptide-binding domain"/>
    <property type="match status" value="1"/>
</dbReference>
<evidence type="ECO:0000256" key="8">
    <source>
        <dbReference type="RuleBase" id="RU004135"/>
    </source>
</evidence>
<dbReference type="NCBIfam" id="NF001126">
    <property type="entry name" value="PRK00139.1-4"/>
    <property type="match status" value="1"/>
</dbReference>
<keyword evidence="7" id="KW-0067">ATP-binding</keyword>
<comment type="catalytic activity">
    <reaction evidence="7">
        <text>UDP-N-acetyl-alpha-D-muramoyl-L-alanyl-D-glutamate + meso-2,6-diaminopimelate + ATP = UDP-N-acetyl-alpha-D-muramoyl-L-alanyl-gamma-D-glutamyl-meso-2,6-diaminopimelate + ADP + phosphate + H(+)</text>
        <dbReference type="Rhea" id="RHEA:23676"/>
        <dbReference type="ChEBI" id="CHEBI:15378"/>
        <dbReference type="ChEBI" id="CHEBI:30616"/>
        <dbReference type="ChEBI" id="CHEBI:43474"/>
        <dbReference type="ChEBI" id="CHEBI:57791"/>
        <dbReference type="ChEBI" id="CHEBI:83900"/>
        <dbReference type="ChEBI" id="CHEBI:83905"/>
        <dbReference type="ChEBI" id="CHEBI:456216"/>
        <dbReference type="EC" id="6.3.2.13"/>
    </reaction>
</comment>
<dbReference type="InterPro" id="IPR013221">
    <property type="entry name" value="Mur_ligase_cen"/>
</dbReference>
<keyword evidence="3 7" id="KW-0133">Cell shape</keyword>
<organism evidence="12 13">
    <name type="scientific">Nannocystis punicea</name>
    <dbReference type="NCBI Taxonomy" id="2995304"/>
    <lineage>
        <taxon>Bacteria</taxon>
        <taxon>Pseudomonadati</taxon>
        <taxon>Myxococcota</taxon>
        <taxon>Polyangia</taxon>
        <taxon>Nannocystales</taxon>
        <taxon>Nannocystaceae</taxon>
        <taxon>Nannocystis</taxon>
    </lineage>
</organism>
<protein>
    <recommendedName>
        <fullName evidence="7">UDP-N-acetylmuramoyl-L-alanyl-D-glutamate--2,6-diaminopimelate ligase</fullName>
        <ecNumber evidence="7">6.3.2.13</ecNumber>
    </recommendedName>
    <alternativeName>
        <fullName evidence="7">Meso-A2pm-adding enzyme</fullName>
    </alternativeName>
    <alternativeName>
        <fullName evidence="7">Meso-diaminopimelate-adding enzyme</fullName>
    </alternativeName>
    <alternativeName>
        <fullName evidence="7">UDP-MurNAc-L-Ala-D-Glu:meso-diaminopimelate ligase</fullName>
    </alternativeName>
    <alternativeName>
        <fullName evidence="7">UDP-MurNAc-tripeptide synthetase</fullName>
    </alternativeName>
    <alternativeName>
        <fullName evidence="7">UDP-N-acetylmuramyl-tripeptide synthetase</fullName>
    </alternativeName>
</protein>
<dbReference type="NCBIfam" id="TIGR01085">
    <property type="entry name" value="murE"/>
    <property type="match status" value="1"/>
</dbReference>
<dbReference type="InterPro" id="IPR005761">
    <property type="entry name" value="UDP-N-AcMur-Glu-dNH2Pim_ligase"/>
</dbReference>
<feature type="binding site" evidence="7">
    <location>
        <position position="188"/>
    </location>
    <ligand>
        <name>UDP-N-acetyl-alpha-D-muramoyl-L-alanyl-D-glutamate</name>
        <dbReference type="ChEBI" id="CHEBI:83900"/>
    </ligand>
</feature>
<keyword evidence="7" id="KW-0460">Magnesium</keyword>
<keyword evidence="7" id="KW-0547">Nucleotide-binding</keyword>
<evidence type="ECO:0000256" key="5">
    <source>
        <dbReference type="ARBA" id="ARBA00023306"/>
    </source>
</evidence>
<evidence type="ECO:0000256" key="7">
    <source>
        <dbReference type="HAMAP-Rule" id="MF_00208"/>
    </source>
</evidence>
<evidence type="ECO:0000256" key="3">
    <source>
        <dbReference type="ARBA" id="ARBA00022960"/>
    </source>
</evidence>
<feature type="short sequence motif" description="Meso-diaminopimelate recognition motif" evidence="7">
    <location>
        <begin position="414"/>
        <end position="417"/>
    </location>
</feature>
<keyword evidence="7 12" id="KW-0436">Ligase</keyword>
<feature type="domain" description="Mur ligase central" evidence="11">
    <location>
        <begin position="111"/>
        <end position="316"/>
    </location>
</feature>
<dbReference type="InterPro" id="IPR004101">
    <property type="entry name" value="Mur_ligase_C"/>
</dbReference>
<evidence type="ECO:0000259" key="10">
    <source>
        <dbReference type="Pfam" id="PF02875"/>
    </source>
</evidence>
<evidence type="ECO:0000256" key="6">
    <source>
        <dbReference type="ARBA" id="ARBA00023316"/>
    </source>
</evidence>